<feature type="transmembrane region" description="Helical" evidence="4">
    <location>
        <begin position="320"/>
        <end position="341"/>
    </location>
</feature>
<feature type="transmembrane region" description="Helical" evidence="4">
    <location>
        <begin position="383"/>
        <end position="404"/>
    </location>
</feature>
<dbReference type="RefSeq" id="WP_163497161.1">
    <property type="nucleotide sequence ID" value="NZ_CP048711.1"/>
</dbReference>
<dbReference type="Proteomes" id="UP000477680">
    <property type="component" value="Chromosome"/>
</dbReference>
<gene>
    <name evidence="6" type="ORF">G3T16_16940</name>
</gene>
<evidence type="ECO:0000313" key="7">
    <source>
        <dbReference type="Proteomes" id="UP000477680"/>
    </source>
</evidence>
<dbReference type="Pfam" id="PF07690">
    <property type="entry name" value="MFS_1"/>
    <property type="match status" value="1"/>
</dbReference>
<dbReference type="CDD" id="cd17355">
    <property type="entry name" value="MFS_YcxA_like"/>
    <property type="match status" value="1"/>
</dbReference>
<dbReference type="GO" id="GO:0022857">
    <property type="term" value="F:transmembrane transporter activity"/>
    <property type="evidence" value="ECO:0007669"/>
    <property type="project" value="InterPro"/>
</dbReference>
<evidence type="ECO:0000256" key="4">
    <source>
        <dbReference type="SAM" id="Phobius"/>
    </source>
</evidence>
<feature type="transmembrane region" description="Helical" evidence="4">
    <location>
        <begin position="353"/>
        <end position="377"/>
    </location>
</feature>
<sequence length="408" mass="43936">MNYATREVQIEWQRYWYLPCVAAFGYSMSVLHIYSLGPFIEPLQHAFGWTRAQVSLGITIANVGSALLCIPVGILVDRLGPRRIGLIGVLLIAIAYSSLGTATGHILNWVLLWSFVAVSVPWAQSTVWTSAVASRFERSRGIAFAVALSGAPIGATLFPVLSAWLIENYGWRTAFRATAILWTTIVLPIIFLRFRGAADQPQESIDVATIKPNRAEIGISLAEGFRSPALYKLLFAGAMFAFTMIGILVHFVPILMEYGSSRLAAAGIASIIGISSFVGRLGTGFLLDRFSSERVGAVIFLIANIACVLLLTQGDRISNQIVAAIIIGFTLGAEVDVMAYLSSRYFGLRNFGALFGVVVAALTLGAAFGPLAAGATFDYHQSYTPFLVLTMVLVTVSGLALLTLGRPK</sequence>
<dbReference type="PROSITE" id="PS50850">
    <property type="entry name" value="MFS"/>
    <property type="match status" value="1"/>
</dbReference>
<reference evidence="6 7" key="1">
    <citation type="submission" date="2020-02" db="EMBL/GenBank/DDBJ databases">
        <title>Genome sequencing for Kineobactrum sp. M2.</title>
        <authorList>
            <person name="Park S.-J."/>
        </authorList>
    </citation>
    <scope>NUCLEOTIDE SEQUENCE [LARGE SCALE GENOMIC DNA]</scope>
    <source>
        <strain evidence="6 7">M2</strain>
    </source>
</reference>
<dbReference type="EMBL" id="CP048711">
    <property type="protein sequence ID" value="QIB67736.1"/>
    <property type="molecule type" value="Genomic_DNA"/>
</dbReference>
<dbReference type="KEGG" id="kim:G3T16_16940"/>
<dbReference type="InterPro" id="IPR011701">
    <property type="entry name" value="MFS"/>
</dbReference>
<evidence type="ECO:0000256" key="3">
    <source>
        <dbReference type="ARBA" id="ARBA00023136"/>
    </source>
</evidence>
<feature type="transmembrane region" description="Helical" evidence="4">
    <location>
        <begin position="15"/>
        <end position="34"/>
    </location>
</feature>
<dbReference type="Gene3D" id="1.20.1250.20">
    <property type="entry name" value="MFS general substrate transporter like domains"/>
    <property type="match status" value="1"/>
</dbReference>
<feature type="transmembrane region" description="Helical" evidence="4">
    <location>
        <begin position="106"/>
        <end position="129"/>
    </location>
</feature>
<dbReference type="InterPro" id="IPR020846">
    <property type="entry name" value="MFS_dom"/>
</dbReference>
<dbReference type="PANTHER" id="PTHR11360:SF290">
    <property type="entry name" value="MONOCARBOXYLATE MFS PERMEASE"/>
    <property type="match status" value="1"/>
</dbReference>
<feature type="transmembrane region" description="Helical" evidence="4">
    <location>
        <begin position="262"/>
        <end position="283"/>
    </location>
</feature>
<feature type="transmembrane region" description="Helical" evidence="4">
    <location>
        <begin position="233"/>
        <end position="256"/>
    </location>
</feature>
<feature type="transmembrane region" description="Helical" evidence="4">
    <location>
        <begin position="83"/>
        <end position="100"/>
    </location>
</feature>
<accession>A0A6C0U6U8</accession>
<feature type="domain" description="Major facilitator superfamily (MFS) profile" evidence="5">
    <location>
        <begin position="18"/>
        <end position="408"/>
    </location>
</feature>
<keyword evidence="3 4" id="KW-0472">Membrane</keyword>
<evidence type="ECO:0000313" key="6">
    <source>
        <dbReference type="EMBL" id="QIB67736.1"/>
    </source>
</evidence>
<dbReference type="AlphaFoldDB" id="A0A6C0U6U8"/>
<dbReference type="SUPFAM" id="SSF103473">
    <property type="entry name" value="MFS general substrate transporter"/>
    <property type="match status" value="1"/>
</dbReference>
<keyword evidence="7" id="KW-1185">Reference proteome</keyword>
<dbReference type="InterPro" id="IPR036259">
    <property type="entry name" value="MFS_trans_sf"/>
</dbReference>
<evidence type="ECO:0000256" key="1">
    <source>
        <dbReference type="ARBA" id="ARBA00022692"/>
    </source>
</evidence>
<name>A0A6C0U6U8_9GAMM</name>
<dbReference type="PANTHER" id="PTHR11360">
    <property type="entry name" value="MONOCARBOXYLATE TRANSPORTER"/>
    <property type="match status" value="1"/>
</dbReference>
<keyword evidence="2 4" id="KW-1133">Transmembrane helix</keyword>
<feature type="transmembrane region" description="Helical" evidence="4">
    <location>
        <begin position="54"/>
        <end position="76"/>
    </location>
</feature>
<proteinExistence type="predicted"/>
<dbReference type="InterPro" id="IPR050327">
    <property type="entry name" value="Proton-linked_MCT"/>
</dbReference>
<evidence type="ECO:0000259" key="5">
    <source>
        <dbReference type="PROSITE" id="PS50850"/>
    </source>
</evidence>
<evidence type="ECO:0000256" key="2">
    <source>
        <dbReference type="ARBA" id="ARBA00022989"/>
    </source>
</evidence>
<protein>
    <submittedName>
        <fullName evidence="6">MFS transporter</fullName>
    </submittedName>
</protein>
<feature type="transmembrane region" description="Helical" evidence="4">
    <location>
        <begin position="141"/>
        <end position="161"/>
    </location>
</feature>
<keyword evidence="1 4" id="KW-0812">Transmembrane</keyword>
<organism evidence="6 7">
    <name type="scientific">Kineobactrum salinum</name>
    <dbReference type="NCBI Taxonomy" id="2708301"/>
    <lineage>
        <taxon>Bacteria</taxon>
        <taxon>Pseudomonadati</taxon>
        <taxon>Pseudomonadota</taxon>
        <taxon>Gammaproteobacteria</taxon>
        <taxon>Cellvibrionales</taxon>
        <taxon>Halieaceae</taxon>
        <taxon>Kineobactrum</taxon>
    </lineage>
</organism>
<feature type="transmembrane region" description="Helical" evidence="4">
    <location>
        <begin position="173"/>
        <end position="192"/>
    </location>
</feature>
<feature type="transmembrane region" description="Helical" evidence="4">
    <location>
        <begin position="295"/>
        <end position="314"/>
    </location>
</feature>